<gene>
    <name evidence="1" type="ORF">ZHAS_00005511</name>
</gene>
<dbReference type="Proteomes" id="UP000030765">
    <property type="component" value="Unassembled WGS sequence"/>
</dbReference>
<keyword evidence="3" id="KW-1185">Reference proteome</keyword>
<reference evidence="2" key="2">
    <citation type="submission" date="2020-05" db="UniProtKB">
        <authorList>
            <consortium name="EnsemblMetazoa"/>
        </authorList>
    </citation>
    <scope>IDENTIFICATION</scope>
</reference>
<proteinExistence type="predicted"/>
<dbReference type="VEuPathDB" id="VectorBase:ASIS023499"/>
<sequence length="179" mass="19644">MRCGSGLFGQADKHIGQADKIHTIDLCRCSSSMVGSLLQSNPNLRVVNALAIKNDPIDFENFEHSVNLGLMKLHQTLETVVWAITVELLRVTELYIDANIEDAQSQLGGSIPILKPVPGSDEPAEIASASSQPDLPEEVEIVPLKTVQSILNRRVPNTNVQILKIPFGNTWNQTMSEFT</sequence>
<protein>
    <submittedName>
        <fullName evidence="1 2">Uncharacterized protein</fullName>
    </submittedName>
</protein>
<dbReference type="EnsemblMetazoa" id="ASIC005511-RA">
    <property type="protein sequence ID" value="ASIC005511-PA"/>
    <property type="gene ID" value="ASIC005511"/>
</dbReference>
<evidence type="ECO:0000313" key="3">
    <source>
        <dbReference type="Proteomes" id="UP000030765"/>
    </source>
</evidence>
<dbReference type="OrthoDB" id="61560at2759"/>
<evidence type="ECO:0000313" key="1">
    <source>
        <dbReference type="EMBL" id="KFB38192.1"/>
    </source>
</evidence>
<accession>A0A084VJP8</accession>
<organism evidence="1">
    <name type="scientific">Anopheles sinensis</name>
    <name type="common">Mosquito</name>
    <dbReference type="NCBI Taxonomy" id="74873"/>
    <lineage>
        <taxon>Eukaryota</taxon>
        <taxon>Metazoa</taxon>
        <taxon>Ecdysozoa</taxon>
        <taxon>Arthropoda</taxon>
        <taxon>Hexapoda</taxon>
        <taxon>Insecta</taxon>
        <taxon>Pterygota</taxon>
        <taxon>Neoptera</taxon>
        <taxon>Endopterygota</taxon>
        <taxon>Diptera</taxon>
        <taxon>Nematocera</taxon>
        <taxon>Culicoidea</taxon>
        <taxon>Culicidae</taxon>
        <taxon>Anophelinae</taxon>
        <taxon>Anopheles</taxon>
    </lineage>
</organism>
<reference evidence="1 3" key="1">
    <citation type="journal article" date="2014" name="BMC Genomics">
        <title>Genome sequence of Anopheles sinensis provides insight into genetics basis of mosquito competence for malaria parasites.</title>
        <authorList>
            <person name="Zhou D."/>
            <person name="Zhang D."/>
            <person name="Ding G."/>
            <person name="Shi L."/>
            <person name="Hou Q."/>
            <person name="Ye Y."/>
            <person name="Xu Y."/>
            <person name="Zhou H."/>
            <person name="Xiong C."/>
            <person name="Li S."/>
            <person name="Yu J."/>
            <person name="Hong S."/>
            <person name="Yu X."/>
            <person name="Zou P."/>
            <person name="Chen C."/>
            <person name="Chang X."/>
            <person name="Wang W."/>
            <person name="Lv Y."/>
            <person name="Sun Y."/>
            <person name="Ma L."/>
            <person name="Shen B."/>
            <person name="Zhu C."/>
        </authorList>
    </citation>
    <scope>NUCLEOTIDE SEQUENCE [LARGE SCALE GENOMIC DNA]</scope>
</reference>
<dbReference type="AlphaFoldDB" id="A0A084VJP8"/>
<dbReference type="EMBL" id="ATLV01013839">
    <property type="status" value="NOT_ANNOTATED_CDS"/>
    <property type="molecule type" value="Genomic_DNA"/>
</dbReference>
<name>A0A084VJP8_ANOSI</name>
<dbReference type="EMBL" id="KE524903">
    <property type="protein sequence ID" value="KFB38192.1"/>
    <property type="molecule type" value="Genomic_DNA"/>
</dbReference>
<evidence type="ECO:0000313" key="2">
    <source>
        <dbReference type="EnsemblMetazoa" id="ASIC005511-PA"/>
    </source>
</evidence>
<dbReference type="STRING" id="74873.A0A084VJP8"/>
<dbReference type="VEuPathDB" id="VectorBase:ASIC005511"/>